<evidence type="ECO:0000313" key="8">
    <source>
        <dbReference type="EMBL" id="PVH96015.1"/>
    </source>
</evidence>
<keyword evidence="2 6" id="KW-0812">Transmembrane</keyword>
<keyword evidence="4 6" id="KW-0472">Membrane</keyword>
<accession>A0A2V1DDD6</accession>
<feature type="transmembrane region" description="Helical" evidence="6">
    <location>
        <begin position="253"/>
        <end position="274"/>
    </location>
</feature>
<reference evidence="8 9" key="1">
    <citation type="journal article" date="2018" name="Sci. Rep.">
        <title>Comparative genomics provides insights into the lifestyle and reveals functional heterogeneity of dark septate endophytic fungi.</title>
        <authorList>
            <person name="Knapp D.G."/>
            <person name="Nemeth J.B."/>
            <person name="Barry K."/>
            <person name="Hainaut M."/>
            <person name="Henrissat B."/>
            <person name="Johnson J."/>
            <person name="Kuo A."/>
            <person name="Lim J.H.P."/>
            <person name="Lipzen A."/>
            <person name="Nolan M."/>
            <person name="Ohm R.A."/>
            <person name="Tamas L."/>
            <person name="Grigoriev I.V."/>
            <person name="Spatafora J.W."/>
            <person name="Nagy L.G."/>
            <person name="Kovacs G.M."/>
        </authorList>
    </citation>
    <scope>NUCLEOTIDE SEQUENCE [LARGE SCALE GENOMIC DNA]</scope>
    <source>
        <strain evidence="8 9">DSE2036</strain>
    </source>
</reference>
<keyword evidence="9" id="KW-1185">Reference proteome</keyword>
<dbReference type="GO" id="GO:0016020">
    <property type="term" value="C:membrane"/>
    <property type="evidence" value="ECO:0007669"/>
    <property type="project" value="UniProtKB-SubCell"/>
</dbReference>
<organism evidence="8 9">
    <name type="scientific">Periconia macrospinosa</name>
    <dbReference type="NCBI Taxonomy" id="97972"/>
    <lineage>
        <taxon>Eukaryota</taxon>
        <taxon>Fungi</taxon>
        <taxon>Dikarya</taxon>
        <taxon>Ascomycota</taxon>
        <taxon>Pezizomycotina</taxon>
        <taxon>Dothideomycetes</taxon>
        <taxon>Pleosporomycetidae</taxon>
        <taxon>Pleosporales</taxon>
        <taxon>Massarineae</taxon>
        <taxon>Periconiaceae</taxon>
        <taxon>Periconia</taxon>
    </lineage>
</organism>
<dbReference type="AlphaFoldDB" id="A0A2V1DDD6"/>
<comment type="subcellular location">
    <subcellularLocation>
        <location evidence="1">Membrane</location>
        <topology evidence="1">Multi-pass membrane protein</topology>
    </subcellularLocation>
</comment>
<dbReference type="EMBL" id="KZ805477">
    <property type="protein sequence ID" value="PVH96015.1"/>
    <property type="molecule type" value="Genomic_DNA"/>
</dbReference>
<gene>
    <name evidence="8" type="ORF">DM02DRAFT_675103</name>
</gene>
<evidence type="ECO:0000256" key="4">
    <source>
        <dbReference type="ARBA" id="ARBA00023136"/>
    </source>
</evidence>
<evidence type="ECO:0000256" key="2">
    <source>
        <dbReference type="ARBA" id="ARBA00022692"/>
    </source>
</evidence>
<sequence>MAMMNGQVDIDHHAQIAHSLATIGLLFRFYVRLKCFRKLLADDYIAGFAWLLLLISACIWYMTIDGMYELSFVSAGMALPTADFPHNAHRFLVGSNVALIMFYVGLWSIKISFLVFFYRLGENFRPYQICWWIVLVCTIGSGLVCIGDIQYHCLSDSFDKVFSKCASENAIRFQEVTIKLNCALDVVTDVMIMALPISILWSVRVGLSRKIFLGAIFSLVVITMTFAIVRVTVVSKGYTTTQQGGRHQAEITWLYFWSFIEFAVAVIVASLASFRALFAQKNRESEAEEARKREIIEREASNSKSKALWARAKYFQQSLLETMKAEIELTKQETTDDSTLPLKNVSFSDHGLLEETHSGQSTMR</sequence>
<dbReference type="STRING" id="97972.A0A2V1DDD6"/>
<feature type="transmembrane region" description="Helical" evidence="6">
    <location>
        <begin position="186"/>
        <end position="204"/>
    </location>
</feature>
<feature type="domain" description="Rhodopsin" evidence="7">
    <location>
        <begin position="27"/>
        <end position="279"/>
    </location>
</feature>
<feature type="transmembrane region" description="Helical" evidence="6">
    <location>
        <begin position="43"/>
        <end position="62"/>
    </location>
</feature>
<feature type="transmembrane region" description="Helical" evidence="6">
    <location>
        <begin position="211"/>
        <end position="233"/>
    </location>
</feature>
<dbReference type="PANTHER" id="PTHR33048">
    <property type="entry name" value="PTH11-LIKE INTEGRAL MEMBRANE PROTEIN (AFU_ORTHOLOGUE AFUA_5G11245)"/>
    <property type="match status" value="1"/>
</dbReference>
<name>A0A2V1DDD6_9PLEO</name>
<proteinExistence type="inferred from homology"/>
<dbReference type="OrthoDB" id="444631at2759"/>
<dbReference type="Proteomes" id="UP000244855">
    <property type="component" value="Unassembled WGS sequence"/>
</dbReference>
<evidence type="ECO:0000256" key="5">
    <source>
        <dbReference type="ARBA" id="ARBA00038359"/>
    </source>
</evidence>
<evidence type="ECO:0000256" key="1">
    <source>
        <dbReference type="ARBA" id="ARBA00004141"/>
    </source>
</evidence>
<dbReference type="PANTHER" id="PTHR33048:SF47">
    <property type="entry name" value="INTEGRAL MEMBRANE PROTEIN-RELATED"/>
    <property type="match status" value="1"/>
</dbReference>
<keyword evidence="3 6" id="KW-1133">Transmembrane helix</keyword>
<feature type="transmembrane region" description="Helical" evidence="6">
    <location>
        <begin position="12"/>
        <end position="31"/>
    </location>
</feature>
<evidence type="ECO:0000259" key="7">
    <source>
        <dbReference type="Pfam" id="PF20684"/>
    </source>
</evidence>
<feature type="transmembrane region" description="Helical" evidence="6">
    <location>
        <begin position="129"/>
        <end position="151"/>
    </location>
</feature>
<evidence type="ECO:0000256" key="6">
    <source>
        <dbReference type="SAM" id="Phobius"/>
    </source>
</evidence>
<feature type="transmembrane region" description="Helical" evidence="6">
    <location>
        <begin position="97"/>
        <end position="117"/>
    </location>
</feature>
<comment type="similarity">
    <text evidence="5">Belongs to the SAT4 family.</text>
</comment>
<dbReference type="InterPro" id="IPR049326">
    <property type="entry name" value="Rhodopsin_dom_fungi"/>
</dbReference>
<evidence type="ECO:0000313" key="9">
    <source>
        <dbReference type="Proteomes" id="UP000244855"/>
    </source>
</evidence>
<protein>
    <recommendedName>
        <fullName evidence="7">Rhodopsin domain-containing protein</fullName>
    </recommendedName>
</protein>
<dbReference type="InterPro" id="IPR052337">
    <property type="entry name" value="SAT4-like"/>
</dbReference>
<dbReference type="Pfam" id="PF20684">
    <property type="entry name" value="Fung_rhodopsin"/>
    <property type="match status" value="1"/>
</dbReference>
<evidence type="ECO:0000256" key="3">
    <source>
        <dbReference type="ARBA" id="ARBA00022989"/>
    </source>
</evidence>